<evidence type="ECO:0000256" key="2">
    <source>
        <dbReference type="ARBA" id="ARBA00004613"/>
    </source>
</evidence>
<dbReference type="PRINTS" id="PR01488">
    <property type="entry name" value="RTXTOXINA"/>
</dbReference>
<evidence type="ECO:0000256" key="4">
    <source>
        <dbReference type="ARBA" id="ARBA00022525"/>
    </source>
</evidence>
<dbReference type="InterPro" id="IPR001818">
    <property type="entry name" value="Pept_M10_metallopeptidase"/>
</dbReference>
<evidence type="ECO:0000256" key="13">
    <source>
        <dbReference type="ARBA" id="ARBA00023136"/>
    </source>
</evidence>
<dbReference type="GO" id="GO:0005509">
    <property type="term" value="F:calcium ion binding"/>
    <property type="evidence" value="ECO:0007669"/>
    <property type="project" value="InterPro"/>
</dbReference>
<dbReference type="GO" id="GO:0008270">
    <property type="term" value="F:zinc ion binding"/>
    <property type="evidence" value="ECO:0007669"/>
    <property type="project" value="InterPro"/>
</dbReference>
<keyword evidence="8" id="KW-0677">Repeat</keyword>
<evidence type="ECO:0000256" key="5">
    <source>
        <dbReference type="ARBA" id="ARBA00022656"/>
    </source>
</evidence>
<comment type="similarity">
    <text evidence="3">Belongs to the peptidase M10B family.</text>
</comment>
<dbReference type="InterPro" id="IPR050557">
    <property type="entry name" value="RTX_toxin/Mannuronan_C5-epim"/>
</dbReference>
<dbReference type="Gene3D" id="3.40.390.10">
    <property type="entry name" value="Collagenase (Catalytic Domain)"/>
    <property type="match status" value="1"/>
</dbReference>
<dbReference type="InterPro" id="IPR011049">
    <property type="entry name" value="Serralysin-like_metalloprot_C"/>
</dbReference>
<dbReference type="GO" id="GO:0031012">
    <property type="term" value="C:extracellular matrix"/>
    <property type="evidence" value="ECO:0007669"/>
    <property type="project" value="InterPro"/>
</dbReference>
<keyword evidence="7" id="KW-0479">Metal-binding</keyword>
<evidence type="ECO:0000313" key="15">
    <source>
        <dbReference type="EMBL" id="MDP8148963.1"/>
    </source>
</evidence>
<dbReference type="InterPro" id="IPR001343">
    <property type="entry name" value="Hemolysn_Ca-bd"/>
</dbReference>
<keyword evidence="5" id="KW-0800">Toxin</keyword>
<dbReference type="GO" id="GO:0090729">
    <property type="term" value="F:toxin activity"/>
    <property type="evidence" value="ECO:0007669"/>
    <property type="project" value="UniProtKB-KW"/>
</dbReference>
<comment type="subcellular location">
    <subcellularLocation>
        <location evidence="1">Membrane</location>
    </subcellularLocation>
    <subcellularLocation>
        <location evidence="2">Secreted</location>
    </subcellularLocation>
</comment>
<keyword evidence="16" id="KW-1185">Reference proteome</keyword>
<dbReference type="PROSITE" id="PS00330">
    <property type="entry name" value="HEMOLYSIN_CALCIUM"/>
    <property type="match status" value="14"/>
</dbReference>
<evidence type="ECO:0000256" key="6">
    <source>
        <dbReference type="ARBA" id="ARBA00022670"/>
    </source>
</evidence>
<dbReference type="RefSeq" id="WP_306351871.1">
    <property type="nucleotide sequence ID" value="NZ_JASAWV010000021.1"/>
</dbReference>
<dbReference type="PANTHER" id="PTHR38340">
    <property type="entry name" value="S-LAYER PROTEIN"/>
    <property type="match status" value="1"/>
</dbReference>
<name>A0AAW8CIB2_9PAST</name>
<sequence length="1280" mass="136163">MYIKNKIVNLSNVSNVPVVTSSTAVNTSFSLATSNLNLADDKNLNSLSNSYSSYTIYYVKEGDENDNVLNAGSDIGLGWWLKGKDGNDILNGGINSDLLQGGTGNDTLNGGAGNDELQGGAGNDTYVYNKGDGNDKISDTKGYNIIKLNGLASTDVTSVTLVDSDFVLQMGDENTIKIDKNTVRGENNSSLTFKFTDKTVSSIDFLKKYTPITIEGNEGDDYLSGSDLSDKILGKSGNDMLRGFDGDDILRGGDGDDNLFGGDYNDSKGAPYYWETNDNDLVYGGNDILDGGAGNDSLYGGIGNDTLNGGDGNDLLYAGSGNDVLDGGSGHDELYGGDGDDVYYINDINDVIHDSSGNDTAYISVSGYKLNPNANIENIIYTNGAKPLPYFIDSLTYTYKPEKNNFTYYFSDGTDNEKANAEGYNELQKASVRDVLSSWNKVADVNFREITDKNSADIVFYRDSSPSVRGAAGYTIFGRGEVHIDVAADINFVEGKTNHLLVHEIGHSLGLKHPGNYDAGGGDVEGPYLPTIEDSTNTTQMSYEYDYSSANKGPQLFDIAAIQYLYGINKNINKSSNVYTLVDKYIGDASGIDTIDVSYATEKAVISLREGSWNYIGSKSDSILDDKQSFIGYGSWIENIVGGSNDDVLSGNHLNNIIEGRNGNDVIYGGKGNDTLYGGTGNDRLEGYYGSDIIYGGSGNDKLYGEKGNDKLYGGLGNDIIGGGNGADVMDGGAGNDTYYVDNVKDKVIETQNNGYDTVISSISYQLTDYVEKLQLTGSRNLVGKGNNLSNKIIGNSGDNLLQGFKGNDVIFGNAGYDKLYGGSGNDKLYGGTGNDILDGYHGNDIIYGGRGNDTLYGGAGDDRLEGYYGNDVIYGGSGHDKLYGEKGNDKLYGGLGNDIIGGGNGADVMEGGVGNDTYYVDNVKDKVIEIQNNGYDTVISSISYQLPNYVESLELTGNSNLVGKGNNYANKIIGNSGNDSLLGFKGNDVIFGNAGHDKLYGGSGNDKLYGGTGDDWLSGYLGNDVIYGGRGNDTLYGENGNDWLSGYYGNDVIYGGSGNDKLYGESGDDKLYGGSGNDKLYGGAGDDRLSGYLGNDVIYGGRGNDTLYGESGNDKLYGGSGNDKLYGGKGDDWLSGYLGNDIIYGGNGNDKLYGEAGNDKLYGGDGNDILFGGKGNDIFVFDKQLSDSNINEIIDFTSGSDVLQLDDVIFIELDDGILSNSRFVANDSGEAKDTDDHIVYNTSTGELSYDADGSGSDSAQVFAILDNHVSLLASDIVIV</sequence>
<evidence type="ECO:0000256" key="10">
    <source>
        <dbReference type="ARBA" id="ARBA00022833"/>
    </source>
</evidence>
<keyword evidence="10" id="KW-0862">Zinc</keyword>
<dbReference type="InterPro" id="IPR003995">
    <property type="entry name" value="RTX_toxin_determinant-A"/>
</dbReference>
<keyword evidence="4" id="KW-0964">Secreted</keyword>
<dbReference type="Gene3D" id="2.150.10.10">
    <property type="entry name" value="Serralysin-like metalloprotease, C-terminal"/>
    <property type="match status" value="10"/>
</dbReference>
<dbReference type="GO" id="GO:0005576">
    <property type="term" value="C:extracellular region"/>
    <property type="evidence" value="ECO:0007669"/>
    <property type="project" value="UniProtKB-SubCell"/>
</dbReference>
<dbReference type="InterPro" id="IPR034033">
    <property type="entry name" value="Serralysin-like"/>
</dbReference>
<dbReference type="SUPFAM" id="SSF55486">
    <property type="entry name" value="Metalloproteases ('zincins'), catalytic domain"/>
    <property type="match status" value="1"/>
</dbReference>
<evidence type="ECO:0000256" key="8">
    <source>
        <dbReference type="ARBA" id="ARBA00022737"/>
    </source>
</evidence>
<accession>A0AAW8CIB2</accession>
<dbReference type="AlphaFoldDB" id="A0AAW8CIB2"/>
<evidence type="ECO:0000256" key="3">
    <source>
        <dbReference type="ARBA" id="ARBA00009490"/>
    </source>
</evidence>
<dbReference type="GO" id="GO:0004222">
    <property type="term" value="F:metalloendopeptidase activity"/>
    <property type="evidence" value="ECO:0007669"/>
    <property type="project" value="InterPro"/>
</dbReference>
<dbReference type="Pfam" id="PF00353">
    <property type="entry name" value="HemolysinCabind"/>
    <property type="match status" value="13"/>
</dbReference>
<evidence type="ECO:0000256" key="1">
    <source>
        <dbReference type="ARBA" id="ARBA00004370"/>
    </source>
</evidence>
<dbReference type="SMART" id="SM00235">
    <property type="entry name" value="ZnMc"/>
    <property type="match status" value="1"/>
</dbReference>
<reference evidence="15 16" key="1">
    <citation type="journal article" date="2023" name="Front. Microbiol.">
        <title>Phylogeography and host specificity of Pasteurellaceae pathogenic to sea-farmed fish in the north-east Atlantic.</title>
        <authorList>
            <person name="Gulla S."/>
            <person name="Colquhoun D.J."/>
            <person name="Olsen A.B."/>
            <person name="Spilsberg B."/>
            <person name="Lagesen K."/>
            <person name="Aakesson C.P."/>
            <person name="Strom S."/>
            <person name="Manji F."/>
            <person name="Birkbeck T.H."/>
            <person name="Nilsen H.K."/>
        </authorList>
    </citation>
    <scope>NUCLEOTIDE SEQUENCE [LARGE SCALE GENOMIC DNA]</scope>
    <source>
        <strain evidence="15 16">NVIB3131</strain>
    </source>
</reference>
<keyword evidence="13" id="KW-0472">Membrane</keyword>
<evidence type="ECO:0000313" key="16">
    <source>
        <dbReference type="Proteomes" id="UP001226020"/>
    </source>
</evidence>
<dbReference type="CDD" id="cd04277">
    <property type="entry name" value="ZnMc_serralysin_like"/>
    <property type="match status" value="1"/>
</dbReference>
<comment type="caution">
    <text evidence="15">The sequence shown here is derived from an EMBL/GenBank/DDBJ whole genome shotgun (WGS) entry which is preliminary data.</text>
</comment>
<evidence type="ECO:0000256" key="7">
    <source>
        <dbReference type="ARBA" id="ARBA00022723"/>
    </source>
</evidence>
<keyword evidence="6" id="KW-0645">Protease</keyword>
<dbReference type="InterPro" id="IPR024079">
    <property type="entry name" value="MetalloPept_cat_dom_sf"/>
</dbReference>
<dbReference type="PANTHER" id="PTHR38340:SF1">
    <property type="entry name" value="S-LAYER PROTEIN"/>
    <property type="match status" value="1"/>
</dbReference>
<keyword evidence="11" id="KW-0106">Calcium</keyword>
<dbReference type="Pfam" id="PF00413">
    <property type="entry name" value="Peptidase_M10"/>
    <property type="match status" value="1"/>
</dbReference>
<dbReference type="InterPro" id="IPR006026">
    <property type="entry name" value="Peptidase_Metallo"/>
</dbReference>
<dbReference type="EMBL" id="JASAXT010000013">
    <property type="protein sequence ID" value="MDP8148963.1"/>
    <property type="molecule type" value="Genomic_DNA"/>
</dbReference>
<gene>
    <name evidence="15" type="ORF">QJU57_07730</name>
</gene>
<evidence type="ECO:0000256" key="11">
    <source>
        <dbReference type="ARBA" id="ARBA00022837"/>
    </source>
</evidence>
<dbReference type="PRINTS" id="PR00313">
    <property type="entry name" value="CABNDNGRPT"/>
</dbReference>
<dbReference type="GO" id="GO:0006508">
    <property type="term" value="P:proteolysis"/>
    <property type="evidence" value="ECO:0007669"/>
    <property type="project" value="UniProtKB-KW"/>
</dbReference>
<protein>
    <recommendedName>
        <fullName evidence="14">Peptidase metallopeptidase domain-containing protein</fullName>
    </recommendedName>
</protein>
<evidence type="ECO:0000256" key="9">
    <source>
        <dbReference type="ARBA" id="ARBA00022801"/>
    </source>
</evidence>
<evidence type="ECO:0000259" key="14">
    <source>
        <dbReference type="SMART" id="SM00235"/>
    </source>
</evidence>
<dbReference type="GO" id="GO:0016020">
    <property type="term" value="C:membrane"/>
    <property type="evidence" value="ECO:0007669"/>
    <property type="project" value="UniProtKB-SubCell"/>
</dbReference>
<keyword evidence="12" id="KW-0843">Virulence</keyword>
<dbReference type="Proteomes" id="UP001226020">
    <property type="component" value="Unassembled WGS sequence"/>
</dbReference>
<organism evidence="15 16">
    <name type="scientific">Phocoenobacter atlanticus subsp. atlanticus</name>
    <dbReference type="NCBI Taxonomy" id="3061285"/>
    <lineage>
        <taxon>Bacteria</taxon>
        <taxon>Pseudomonadati</taxon>
        <taxon>Pseudomonadota</taxon>
        <taxon>Gammaproteobacteria</taxon>
        <taxon>Pasteurellales</taxon>
        <taxon>Pasteurellaceae</taxon>
        <taxon>Phocoenobacter</taxon>
        <taxon>Phocoenobacter atlanticus</taxon>
    </lineage>
</organism>
<dbReference type="SUPFAM" id="SSF51120">
    <property type="entry name" value="beta-Roll"/>
    <property type="match status" value="8"/>
</dbReference>
<keyword evidence="9" id="KW-0378">Hydrolase</keyword>
<evidence type="ECO:0000256" key="12">
    <source>
        <dbReference type="ARBA" id="ARBA00023026"/>
    </source>
</evidence>
<feature type="domain" description="Peptidase metallopeptidase" evidence="14">
    <location>
        <begin position="377"/>
        <end position="568"/>
    </location>
</feature>
<proteinExistence type="inferred from homology"/>
<dbReference type="InterPro" id="IPR018511">
    <property type="entry name" value="Hemolysin-typ_Ca-bd_CS"/>
</dbReference>